<accession>A0AAQ0KIR7</accession>
<name>A0AAQ0KIR7_PARVE</name>
<evidence type="ECO:0000313" key="3">
    <source>
        <dbReference type="Proteomes" id="UP000256794"/>
    </source>
</evidence>
<keyword evidence="3" id="KW-1185">Reference proteome</keyword>
<comment type="caution">
    <text evidence="2">The sequence shown here is derived from an EMBL/GenBank/DDBJ whole genome shotgun (WGS) entry which is preliminary data.</text>
</comment>
<organism evidence="2 3">
    <name type="scientific">Paracoccus versutus</name>
    <name type="common">Thiobacillus versutus</name>
    <dbReference type="NCBI Taxonomy" id="34007"/>
    <lineage>
        <taxon>Bacteria</taxon>
        <taxon>Pseudomonadati</taxon>
        <taxon>Pseudomonadota</taxon>
        <taxon>Alphaproteobacteria</taxon>
        <taxon>Rhodobacterales</taxon>
        <taxon>Paracoccaceae</taxon>
        <taxon>Paracoccus</taxon>
    </lineage>
</organism>
<dbReference type="Proteomes" id="UP000256794">
    <property type="component" value="Unassembled WGS sequence"/>
</dbReference>
<feature type="region of interest" description="Disordered" evidence="1">
    <location>
        <begin position="1"/>
        <end position="30"/>
    </location>
</feature>
<protein>
    <submittedName>
        <fullName evidence="2">Uncharacterized protein</fullName>
    </submittedName>
</protein>
<dbReference type="AlphaFoldDB" id="A0AAQ0KIR7"/>
<dbReference type="EMBL" id="QUMX01000072">
    <property type="protein sequence ID" value="REG27454.1"/>
    <property type="molecule type" value="Genomic_DNA"/>
</dbReference>
<sequence length="206" mass="22009">MALPPTWLLRRPMKSPVVKPRKTPGPRQPVLGRGCRDAACILPPTFDLGAFSDQATGTRATGGSGGRKQGPACEFNWPGLMTVHLRQGTPRPGQAVYSPIASLGQTRISSREALEFLTQFSCPGPHGPLCASRGGRAASGLLMDPWAALPTDAPVRDPSPRAWAGSRRYAPAAARAGSIPACRRVRSSSSARSRACRRRACRTRCR</sequence>
<proteinExistence type="predicted"/>
<reference evidence="2 3" key="1">
    <citation type="submission" date="2018-08" db="EMBL/GenBank/DDBJ databases">
        <title>Genomic Encyclopedia of Archaeal and Bacterial Type Strains, Phase II (KMG-II): from individual species to whole genera.</title>
        <authorList>
            <person name="Goeker M."/>
        </authorList>
    </citation>
    <scope>NUCLEOTIDE SEQUENCE [LARGE SCALE GENOMIC DNA]</scope>
    <source>
        <strain evidence="2 3">DSM 582</strain>
    </source>
</reference>
<gene>
    <name evidence="2" type="ORF">ATH84_10722</name>
</gene>
<evidence type="ECO:0000313" key="2">
    <source>
        <dbReference type="EMBL" id="REG27454.1"/>
    </source>
</evidence>
<evidence type="ECO:0000256" key="1">
    <source>
        <dbReference type="SAM" id="MobiDB-lite"/>
    </source>
</evidence>